<evidence type="ECO:0000313" key="6">
    <source>
        <dbReference type="Proteomes" id="UP001652740"/>
    </source>
</evidence>
<feature type="transmembrane region" description="Helical" evidence="5">
    <location>
        <begin position="95"/>
        <end position="115"/>
    </location>
</feature>
<comment type="subcellular location">
    <subcellularLocation>
        <location evidence="1">Membrane</location>
        <topology evidence="1">Multi-pass membrane protein</topology>
    </subcellularLocation>
</comment>
<keyword evidence="3 5" id="KW-1133">Transmembrane helix</keyword>
<gene>
    <name evidence="7" type="primary">LOC113522605</name>
</gene>
<dbReference type="PANTHER" id="PTHR21284:SF11">
    <property type="entry name" value="KUNE-KUNE"/>
    <property type="match status" value="1"/>
</dbReference>
<dbReference type="GeneID" id="113522605"/>
<dbReference type="PANTHER" id="PTHR21284">
    <property type="entry name" value="EG:80H7.2 PROTEIN"/>
    <property type="match status" value="1"/>
</dbReference>
<dbReference type="FunCoup" id="A0A6J1X3M9">
    <property type="interactions" value="14"/>
</dbReference>
<keyword evidence="4 5" id="KW-0472">Membrane</keyword>
<sequence>MVSKSKTGLFALNFFLVASLFIIIAFVSPYWLVTDGKLANPKFVKIGLWEVCFNGFEEIHHWYDTVFTGCWWIFEEEYYIIHDVLLPGFFIATQFFFTITMCSVLASMFLSYLYLGKDKDDENYVTLLVTLGTVLVIGGFSGIISVVTFGARGDGRDWMPNWEHNDLGWAFALGCIGVILLFPAGILFLVEARVHKYKRLHEMQSRDPSSYSMHERKVGYTSGHTDI</sequence>
<dbReference type="GO" id="GO:0005918">
    <property type="term" value="C:septate junction"/>
    <property type="evidence" value="ECO:0007669"/>
    <property type="project" value="TreeGrafter"/>
</dbReference>
<dbReference type="GO" id="GO:0016020">
    <property type="term" value="C:membrane"/>
    <property type="evidence" value="ECO:0007669"/>
    <property type="project" value="UniProtKB-SubCell"/>
</dbReference>
<dbReference type="RefSeq" id="XP_026764146.1">
    <property type="nucleotide sequence ID" value="XM_026908345.3"/>
</dbReference>
<evidence type="ECO:0000313" key="7">
    <source>
        <dbReference type="RefSeq" id="XP_026764146.1"/>
    </source>
</evidence>
<dbReference type="CTD" id="35504"/>
<dbReference type="InterPro" id="IPR004031">
    <property type="entry name" value="PMP22/EMP/MP20/Claudin"/>
</dbReference>
<dbReference type="Pfam" id="PF13903">
    <property type="entry name" value="Claudin_2"/>
    <property type="match status" value="1"/>
</dbReference>
<organism evidence="6 7">
    <name type="scientific">Galleria mellonella</name>
    <name type="common">Greater wax moth</name>
    <dbReference type="NCBI Taxonomy" id="7137"/>
    <lineage>
        <taxon>Eukaryota</taxon>
        <taxon>Metazoa</taxon>
        <taxon>Ecdysozoa</taxon>
        <taxon>Arthropoda</taxon>
        <taxon>Hexapoda</taxon>
        <taxon>Insecta</taxon>
        <taxon>Pterygota</taxon>
        <taxon>Neoptera</taxon>
        <taxon>Endopterygota</taxon>
        <taxon>Lepidoptera</taxon>
        <taxon>Glossata</taxon>
        <taxon>Ditrysia</taxon>
        <taxon>Pyraloidea</taxon>
        <taxon>Pyralidae</taxon>
        <taxon>Galleriinae</taxon>
        <taxon>Galleria</taxon>
    </lineage>
</organism>
<dbReference type="KEGG" id="gmw:113522605"/>
<feature type="transmembrane region" description="Helical" evidence="5">
    <location>
        <begin position="12"/>
        <end position="33"/>
    </location>
</feature>
<protein>
    <submittedName>
        <fullName evidence="7">Uncharacterized protein LOC113522605</fullName>
    </submittedName>
</protein>
<evidence type="ECO:0000256" key="2">
    <source>
        <dbReference type="ARBA" id="ARBA00022692"/>
    </source>
</evidence>
<reference evidence="7" key="1">
    <citation type="submission" date="2025-08" db="UniProtKB">
        <authorList>
            <consortium name="RefSeq"/>
        </authorList>
    </citation>
    <scope>IDENTIFICATION</scope>
    <source>
        <tissue evidence="7">Whole larvae</tissue>
    </source>
</reference>
<accession>A0A6J1X3M9</accession>
<proteinExistence type="predicted"/>
<feature type="transmembrane region" description="Helical" evidence="5">
    <location>
        <begin position="169"/>
        <end position="190"/>
    </location>
</feature>
<dbReference type="GO" id="GO:0019991">
    <property type="term" value="P:septate junction assembly"/>
    <property type="evidence" value="ECO:0007669"/>
    <property type="project" value="TreeGrafter"/>
</dbReference>
<dbReference type="InParanoid" id="A0A6J1X3M9"/>
<name>A0A6J1X3M9_GALME</name>
<keyword evidence="6" id="KW-1185">Reference proteome</keyword>
<evidence type="ECO:0000256" key="5">
    <source>
        <dbReference type="SAM" id="Phobius"/>
    </source>
</evidence>
<dbReference type="OrthoDB" id="10062378at2759"/>
<evidence type="ECO:0000256" key="4">
    <source>
        <dbReference type="ARBA" id="ARBA00023136"/>
    </source>
</evidence>
<keyword evidence="2 5" id="KW-0812">Transmembrane</keyword>
<evidence type="ECO:0000256" key="1">
    <source>
        <dbReference type="ARBA" id="ARBA00004141"/>
    </source>
</evidence>
<dbReference type="Gene3D" id="1.20.140.150">
    <property type="match status" value="1"/>
</dbReference>
<dbReference type="AlphaFoldDB" id="A0A6J1X3M9"/>
<evidence type="ECO:0000256" key="3">
    <source>
        <dbReference type="ARBA" id="ARBA00022989"/>
    </source>
</evidence>
<dbReference type="Proteomes" id="UP001652740">
    <property type="component" value="Unplaced"/>
</dbReference>
<feature type="transmembrane region" description="Helical" evidence="5">
    <location>
        <begin position="127"/>
        <end position="149"/>
    </location>
</feature>
<dbReference type="GO" id="GO:0035151">
    <property type="term" value="P:regulation of tube size, open tracheal system"/>
    <property type="evidence" value="ECO:0007669"/>
    <property type="project" value="TreeGrafter"/>
</dbReference>